<gene>
    <name evidence="2" type="ORF">QF035_006250</name>
</gene>
<feature type="compositionally biased region" description="Basic and acidic residues" evidence="1">
    <location>
        <begin position="152"/>
        <end position="170"/>
    </location>
</feature>
<feature type="region of interest" description="Disordered" evidence="1">
    <location>
        <begin position="113"/>
        <end position="200"/>
    </location>
</feature>
<keyword evidence="3" id="KW-1185">Reference proteome</keyword>
<feature type="compositionally biased region" description="Basic and acidic residues" evidence="1">
    <location>
        <begin position="186"/>
        <end position="200"/>
    </location>
</feature>
<sequence length="200" mass="22662">MTTRQGYRTMRSVIQALDDTLPGKFELTKEGIIHDLTAPNGPHELTRSHLRKRLEKVMQDGIVAHTGTPDVENEPERIMRRPDVMLIATADMEGDGAFDPHTLIAAIEVVSRSNPDNDMGRQDARLRPARHPDLRDLRSTHGRGSRPLRHPRNPERPRYATRKDFVHGEDVTIGDWTISTENLPRYADKDRPKSDPKGNG</sequence>
<reference evidence="2 3" key="1">
    <citation type="submission" date="2023-07" db="EMBL/GenBank/DDBJ databases">
        <title>Comparative genomics of wheat-associated soil bacteria to identify genetic determinants of phenazine resistance.</title>
        <authorList>
            <person name="Mouncey N."/>
        </authorList>
    </citation>
    <scope>NUCLEOTIDE SEQUENCE [LARGE SCALE GENOMIC DNA]</scope>
    <source>
        <strain evidence="2 3">V2I4</strain>
    </source>
</reference>
<dbReference type="Proteomes" id="UP001230328">
    <property type="component" value="Unassembled WGS sequence"/>
</dbReference>
<organism evidence="2 3">
    <name type="scientific">Streptomyces umbrinus</name>
    <dbReference type="NCBI Taxonomy" id="67370"/>
    <lineage>
        <taxon>Bacteria</taxon>
        <taxon>Bacillati</taxon>
        <taxon>Actinomycetota</taxon>
        <taxon>Actinomycetes</taxon>
        <taxon>Kitasatosporales</taxon>
        <taxon>Streptomycetaceae</taxon>
        <taxon>Streptomyces</taxon>
        <taxon>Streptomyces phaeochromogenes group</taxon>
    </lineage>
</organism>
<protein>
    <recommendedName>
        <fullName evidence="4">Restriction endonuclease domain-containing protein</fullName>
    </recommendedName>
</protein>
<evidence type="ECO:0000313" key="2">
    <source>
        <dbReference type="EMBL" id="MDQ1028668.1"/>
    </source>
</evidence>
<accession>A0ABU0SYP6</accession>
<evidence type="ECO:0000256" key="1">
    <source>
        <dbReference type="SAM" id="MobiDB-lite"/>
    </source>
</evidence>
<name>A0ABU0SYP6_9ACTN</name>
<feature type="compositionally biased region" description="Basic residues" evidence="1">
    <location>
        <begin position="140"/>
        <end position="151"/>
    </location>
</feature>
<proteinExistence type="predicted"/>
<dbReference type="InterPro" id="IPR012296">
    <property type="entry name" value="Nuclease_put_TT1808"/>
</dbReference>
<dbReference type="EMBL" id="JAUSZI010000002">
    <property type="protein sequence ID" value="MDQ1028668.1"/>
    <property type="molecule type" value="Genomic_DNA"/>
</dbReference>
<evidence type="ECO:0008006" key="4">
    <source>
        <dbReference type="Google" id="ProtNLM"/>
    </source>
</evidence>
<dbReference type="Gene3D" id="3.90.1570.10">
    <property type="entry name" value="tt1808, chain A"/>
    <property type="match status" value="1"/>
</dbReference>
<evidence type="ECO:0000313" key="3">
    <source>
        <dbReference type="Proteomes" id="UP001230328"/>
    </source>
</evidence>
<comment type="caution">
    <text evidence="2">The sequence shown here is derived from an EMBL/GenBank/DDBJ whole genome shotgun (WGS) entry which is preliminary data.</text>
</comment>
<feature type="compositionally biased region" description="Basic and acidic residues" evidence="1">
    <location>
        <begin position="118"/>
        <end position="139"/>
    </location>
</feature>